<accession>B4DCE0</accession>
<organism evidence="1 2">
    <name type="scientific">Chthoniobacter flavus Ellin428</name>
    <dbReference type="NCBI Taxonomy" id="497964"/>
    <lineage>
        <taxon>Bacteria</taxon>
        <taxon>Pseudomonadati</taxon>
        <taxon>Verrucomicrobiota</taxon>
        <taxon>Spartobacteria</taxon>
        <taxon>Chthoniobacterales</taxon>
        <taxon>Chthoniobacteraceae</taxon>
        <taxon>Chthoniobacter</taxon>
    </lineage>
</organism>
<dbReference type="Proteomes" id="UP000005824">
    <property type="component" value="Unassembled WGS sequence"/>
</dbReference>
<keyword evidence="2" id="KW-1185">Reference proteome</keyword>
<reference evidence="1 2" key="1">
    <citation type="journal article" date="2011" name="J. Bacteriol.">
        <title>Genome sequence of Chthoniobacter flavus Ellin428, an aerobic heterotrophic soil bacterium.</title>
        <authorList>
            <person name="Kant R."/>
            <person name="van Passel M.W."/>
            <person name="Palva A."/>
            <person name="Lucas S."/>
            <person name="Lapidus A."/>
            <person name="Glavina Del Rio T."/>
            <person name="Dalin E."/>
            <person name="Tice H."/>
            <person name="Bruce D."/>
            <person name="Goodwin L."/>
            <person name="Pitluck S."/>
            <person name="Larimer F.W."/>
            <person name="Land M.L."/>
            <person name="Hauser L."/>
            <person name="Sangwan P."/>
            <person name="de Vos W.M."/>
            <person name="Janssen P.H."/>
            <person name="Smidt H."/>
        </authorList>
    </citation>
    <scope>NUCLEOTIDE SEQUENCE [LARGE SCALE GENOMIC DNA]</scope>
    <source>
        <strain evidence="1 2">Ellin428</strain>
    </source>
</reference>
<dbReference type="InParanoid" id="B4DCE0"/>
<dbReference type="AlphaFoldDB" id="B4DCE0"/>
<protein>
    <submittedName>
        <fullName evidence="1">Uncharacterized protein</fullName>
    </submittedName>
</protein>
<dbReference type="EMBL" id="ABVL01000048">
    <property type="protein sequence ID" value="EDY15889.1"/>
    <property type="molecule type" value="Genomic_DNA"/>
</dbReference>
<evidence type="ECO:0000313" key="1">
    <source>
        <dbReference type="EMBL" id="EDY15889.1"/>
    </source>
</evidence>
<name>B4DCE0_9BACT</name>
<dbReference type="STRING" id="497964.CfE428DRAFT_6581"/>
<comment type="caution">
    <text evidence="1">The sequence shown here is derived from an EMBL/GenBank/DDBJ whole genome shotgun (WGS) entry which is preliminary data.</text>
</comment>
<sequence>MPKFAALRGAQYFSHTSLPPFSQLWVMESPRKTSCASPFFEMTLKDS</sequence>
<gene>
    <name evidence="1" type="ORF">CfE428DRAFT_6581</name>
</gene>
<proteinExistence type="predicted"/>
<evidence type="ECO:0000313" key="2">
    <source>
        <dbReference type="Proteomes" id="UP000005824"/>
    </source>
</evidence>